<sequence>MQYTKLRLMVGGLALAMVGTSVHSETLQPDPAWQEGKLPNGFSWQILATPQRPSDRIELRMIVNTGSLSESPQQMGYAHLLPRLALAQGKGLDATALQSFWQQAIDPVRPMPAAITSYDYTSYNLSLPNNRPDLMKDALRWLANTAGDLQVNVETVGEALKGTDSRVMALPGEAGDPWWRYRLKGSNLLGHEPGRTAAVPLAPAQLNSFYHQWYTPDAMTLYVVGNVDARALSEQINQTFGPLSGKRETPATVPALPALAAAPVSLIADGAKQDILSLVWDTPWQPIRDSQMLLRYWRSDLAREALFWHLQQVLANSALKGSVSLSFNCQVQYQRSQCAIHLETAQASLSKTLAFIADEMSALRDDGITQPEFDTLLGQKSEQLSHLFATYARTNTDILMSQRLRSQQSGVVDIAPEAYQKLRQTFLSGLSLDDINQELHIMLSREPAVVLRQPRGEAEENVGRLLEEYNRVMGLGGEDAVAAEAVEPPSQPAAAENPAHETTPPQPLAQ</sequence>
<dbReference type="GO" id="GO:0046872">
    <property type="term" value="F:metal ion binding"/>
    <property type="evidence" value="ECO:0007669"/>
    <property type="project" value="InterPro"/>
</dbReference>
<organism evidence="10 11">
    <name type="scientific">Edwardsiella anguillarum ET080813</name>
    <dbReference type="NCBI Taxonomy" id="667120"/>
    <lineage>
        <taxon>Bacteria</taxon>
        <taxon>Pseudomonadati</taxon>
        <taxon>Pseudomonadota</taxon>
        <taxon>Gammaproteobacteria</taxon>
        <taxon>Enterobacterales</taxon>
        <taxon>Hafniaceae</taxon>
        <taxon>Edwardsiella</taxon>
    </lineage>
</organism>
<keyword evidence="3" id="KW-0378">Hydrolase</keyword>
<dbReference type="GO" id="GO:0008237">
    <property type="term" value="F:metallopeptidase activity"/>
    <property type="evidence" value="ECO:0007669"/>
    <property type="project" value="UniProtKB-KW"/>
</dbReference>
<dbReference type="GeneID" id="33939227"/>
<comment type="similarity">
    <text evidence="1">Belongs to the peptidase M16 family.</text>
</comment>
<evidence type="ECO:0000256" key="5">
    <source>
        <dbReference type="ARBA" id="ARBA00023049"/>
    </source>
</evidence>
<name>A0A076LN62_9GAMM</name>
<keyword evidence="4" id="KW-0862">Zinc</keyword>
<keyword evidence="7" id="KW-0732">Signal</keyword>
<dbReference type="RefSeq" id="WP_034164007.1">
    <property type="nucleotide sequence ID" value="NZ_CP006664.1"/>
</dbReference>
<feature type="chain" id="PRO_5001714625" evidence="7">
    <location>
        <begin position="25"/>
        <end position="510"/>
    </location>
</feature>
<feature type="domain" description="Peptidase M16 C-terminal" evidence="9">
    <location>
        <begin position="203"/>
        <end position="376"/>
    </location>
</feature>
<feature type="domain" description="Peptidase M16 N-terminal" evidence="8">
    <location>
        <begin position="51"/>
        <end position="145"/>
    </location>
</feature>
<keyword evidence="2" id="KW-0645">Protease</keyword>
<dbReference type="SUPFAM" id="SSF63411">
    <property type="entry name" value="LuxS/MPP-like metallohydrolase"/>
    <property type="match status" value="2"/>
</dbReference>
<dbReference type="PANTHER" id="PTHR43690">
    <property type="entry name" value="NARDILYSIN"/>
    <property type="match status" value="1"/>
</dbReference>
<protein>
    <submittedName>
        <fullName evidence="10">Zn-dependent peptidase</fullName>
    </submittedName>
</protein>
<evidence type="ECO:0000259" key="9">
    <source>
        <dbReference type="Pfam" id="PF05193"/>
    </source>
</evidence>
<keyword evidence="5" id="KW-0482">Metalloprotease</keyword>
<dbReference type="Proteomes" id="UP000028681">
    <property type="component" value="Chromosome"/>
</dbReference>
<evidence type="ECO:0000256" key="1">
    <source>
        <dbReference type="ARBA" id="ARBA00007261"/>
    </source>
</evidence>
<dbReference type="Pfam" id="PF05193">
    <property type="entry name" value="Peptidase_M16_C"/>
    <property type="match status" value="1"/>
</dbReference>
<dbReference type="InterPro" id="IPR007863">
    <property type="entry name" value="Peptidase_M16_C"/>
</dbReference>
<evidence type="ECO:0000256" key="7">
    <source>
        <dbReference type="SAM" id="SignalP"/>
    </source>
</evidence>
<feature type="region of interest" description="Disordered" evidence="6">
    <location>
        <begin position="480"/>
        <end position="510"/>
    </location>
</feature>
<evidence type="ECO:0000256" key="6">
    <source>
        <dbReference type="SAM" id="MobiDB-lite"/>
    </source>
</evidence>
<dbReference type="Gene3D" id="3.30.830.10">
    <property type="entry name" value="Metalloenzyme, LuxS/M16 peptidase-like"/>
    <property type="match status" value="2"/>
</dbReference>
<gene>
    <name evidence="10" type="ORF">ETEE_1609</name>
</gene>
<evidence type="ECO:0000259" key="8">
    <source>
        <dbReference type="Pfam" id="PF00675"/>
    </source>
</evidence>
<proteinExistence type="inferred from homology"/>
<reference evidence="10 11" key="1">
    <citation type="journal article" date="2012" name="PLoS ONE">
        <title>Edwardsiella comparative phylogenomics reveal the new intra/inter-species taxonomic relationships, virulence evolution and niche adaptation mechanisms.</title>
        <authorList>
            <person name="Yang M."/>
            <person name="Lv Y."/>
            <person name="Xiao J."/>
            <person name="Wu H."/>
            <person name="Zheng H."/>
            <person name="Liu Q."/>
            <person name="Zhang Y."/>
            <person name="Wang Q."/>
        </authorList>
    </citation>
    <scope>NUCLEOTIDE SEQUENCE [LARGE SCALE GENOMIC DNA]</scope>
    <source>
        <strain evidence="11">080813</strain>
    </source>
</reference>
<evidence type="ECO:0000256" key="3">
    <source>
        <dbReference type="ARBA" id="ARBA00022801"/>
    </source>
</evidence>
<dbReference type="InterPro" id="IPR011765">
    <property type="entry name" value="Pept_M16_N"/>
</dbReference>
<dbReference type="GO" id="GO:0006508">
    <property type="term" value="P:proteolysis"/>
    <property type="evidence" value="ECO:0007669"/>
    <property type="project" value="UniProtKB-KW"/>
</dbReference>
<evidence type="ECO:0000313" key="11">
    <source>
        <dbReference type="Proteomes" id="UP000028681"/>
    </source>
</evidence>
<dbReference type="Pfam" id="PF00675">
    <property type="entry name" value="Peptidase_M16"/>
    <property type="match status" value="1"/>
</dbReference>
<accession>A0A076LN62</accession>
<dbReference type="InterPro" id="IPR011249">
    <property type="entry name" value="Metalloenz_LuxS/M16"/>
</dbReference>
<dbReference type="HOGENOM" id="CLU_043932_0_0_6"/>
<dbReference type="InterPro" id="IPR050626">
    <property type="entry name" value="Peptidase_M16"/>
</dbReference>
<dbReference type="KEGG" id="ete:ETEE_1609"/>
<evidence type="ECO:0000313" key="10">
    <source>
        <dbReference type="EMBL" id="AIJ08058.1"/>
    </source>
</evidence>
<dbReference type="EMBL" id="CP006664">
    <property type="protein sequence ID" value="AIJ08058.1"/>
    <property type="molecule type" value="Genomic_DNA"/>
</dbReference>
<feature type="signal peptide" evidence="7">
    <location>
        <begin position="1"/>
        <end position="24"/>
    </location>
</feature>
<feature type="compositionally biased region" description="Low complexity" evidence="6">
    <location>
        <begin position="480"/>
        <end position="496"/>
    </location>
</feature>
<evidence type="ECO:0000256" key="4">
    <source>
        <dbReference type="ARBA" id="ARBA00022833"/>
    </source>
</evidence>
<evidence type="ECO:0000256" key="2">
    <source>
        <dbReference type="ARBA" id="ARBA00022670"/>
    </source>
</evidence>
<dbReference type="AlphaFoldDB" id="A0A076LN62"/>
<dbReference type="PANTHER" id="PTHR43690:SF17">
    <property type="entry name" value="PROTEIN YHJJ"/>
    <property type="match status" value="1"/>
</dbReference>